<accession>A0AA88WD95</accession>
<keyword evidence="9" id="KW-0449">Lipoprotein</keyword>
<dbReference type="CDD" id="cd04048">
    <property type="entry name" value="C2A_Copine"/>
    <property type="match status" value="1"/>
</dbReference>
<reference evidence="11" key="1">
    <citation type="submission" date="2022-12" db="EMBL/GenBank/DDBJ databases">
        <title>Draft genome assemblies for two species of Escallonia (Escalloniales).</title>
        <authorList>
            <person name="Chanderbali A."/>
            <person name="Dervinis C."/>
            <person name="Anghel I."/>
            <person name="Soltis D."/>
            <person name="Soltis P."/>
            <person name="Zapata F."/>
        </authorList>
    </citation>
    <scope>NUCLEOTIDE SEQUENCE</scope>
    <source>
        <strain evidence="11">UCBG64.0493</strain>
        <tissue evidence="11">Leaf</tissue>
    </source>
</reference>
<evidence type="ECO:0000256" key="9">
    <source>
        <dbReference type="ARBA" id="ARBA00023288"/>
    </source>
</evidence>
<comment type="subcellular location">
    <subcellularLocation>
        <location evidence="1">Cell membrane</location>
        <topology evidence="1">Lipid-anchor</topology>
    </subcellularLocation>
</comment>
<dbReference type="GO" id="GO:0005886">
    <property type="term" value="C:plasma membrane"/>
    <property type="evidence" value="ECO:0007669"/>
    <property type="project" value="UniProtKB-SubCell"/>
</dbReference>
<evidence type="ECO:0000313" key="12">
    <source>
        <dbReference type="Proteomes" id="UP001188597"/>
    </source>
</evidence>
<dbReference type="InterPro" id="IPR045052">
    <property type="entry name" value="Copine"/>
</dbReference>
<dbReference type="AlphaFoldDB" id="A0AA88WD95"/>
<dbReference type="InterPro" id="IPR035892">
    <property type="entry name" value="C2_domain_sf"/>
</dbReference>
<keyword evidence="5" id="KW-0677">Repeat</keyword>
<dbReference type="FunFam" id="2.60.40.150:FF:000168">
    <property type="entry name" value="Protein BONZAI 1"/>
    <property type="match status" value="1"/>
</dbReference>
<keyword evidence="7" id="KW-0106">Calcium</keyword>
<dbReference type="GO" id="GO:0005544">
    <property type="term" value="F:calcium-dependent phospholipid binding"/>
    <property type="evidence" value="ECO:0007669"/>
    <property type="project" value="InterPro"/>
</dbReference>
<dbReference type="GO" id="GO:0071277">
    <property type="term" value="P:cellular response to calcium ion"/>
    <property type="evidence" value="ECO:0007669"/>
    <property type="project" value="TreeGrafter"/>
</dbReference>
<keyword evidence="4" id="KW-0479">Metal-binding</keyword>
<dbReference type="PROSITE" id="PS50004">
    <property type="entry name" value="C2"/>
    <property type="match status" value="1"/>
</dbReference>
<proteinExistence type="inferred from homology"/>
<gene>
    <name evidence="11" type="ORF">RJ639_043544</name>
</gene>
<dbReference type="PANTHER" id="PTHR10857">
    <property type="entry name" value="COPINE"/>
    <property type="match status" value="1"/>
</dbReference>
<evidence type="ECO:0000256" key="1">
    <source>
        <dbReference type="ARBA" id="ARBA00004193"/>
    </source>
</evidence>
<evidence type="ECO:0000256" key="8">
    <source>
        <dbReference type="ARBA" id="ARBA00023136"/>
    </source>
</evidence>
<dbReference type="Proteomes" id="UP001188597">
    <property type="component" value="Unassembled WGS sequence"/>
</dbReference>
<comment type="caution">
    <text evidence="11">The sequence shown here is derived from an EMBL/GenBank/DDBJ whole genome shotgun (WGS) entry which is preliminary data.</text>
</comment>
<protein>
    <recommendedName>
        <fullName evidence="10">C2 domain-containing protein</fullName>
    </recommendedName>
</protein>
<sequence length="169" mass="18199">MGSCLSDVRGGQQAVGGAGGGGAYDMVRGSGGGAAAHNDAVDFFLSRKGLEGLFTQIELSLSASKLRDRDVISKSDPMTVVYAKKIDGTLQELGRTEVIMNNLDPSWIEKVNIAYQFEIVQPLVFQVYDVDTGYHNISAKMLKLEDQDFLGEASCVLSEVICMDLVSQP</sequence>
<name>A0AA88WD95_9ASTE</name>
<organism evidence="11 12">
    <name type="scientific">Escallonia herrerae</name>
    <dbReference type="NCBI Taxonomy" id="1293975"/>
    <lineage>
        <taxon>Eukaryota</taxon>
        <taxon>Viridiplantae</taxon>
        <taxon>Streptophyta</taxon>
        <taxon>Embryophyta</taxon>
        <taxon>Tracheophyta</taxon>
        <taxon>Spermatophyta</taxon>
        <taxon>Magnoliopsida</taxon>
        <taxon>eudicotyledons</taxon>
        <taxon>Gunneridae</taxon>
        <taxon>Pentapetalae</taxon>
        <taxon>asterids</taxon>
        <taxon>campanulids</taxon>
        <taxon>Escalloniales</taxon>
        <taxon>Escalloniaceae</taxon>
        <taxon>Escallonia</taxon>
    </lineage>
</organism>
<keyword evidence="12" id="KW-1185">Reference proteome</keyword>
<dbReference type="SUPFAM" id="SSF49562">
    <property type="entry name" value="C2 domain (Calcium/lipid-binding domain, CaLB)"/>
    <property type="match status" value="1"/>
</dbReference>
<evidence type="ECO:0000256" key="3">
    <source>
        <dbReference type="ARBA" id="ARBA00022475"/>
    </source>
</evidence>
<dbReference type="GO" id="GO:0046872">
    <property type="term" value="F:metal ion binding"/>
    <property type="evidence" value="ECO:0007669"/>
    <property type="project" value="UniProtKB-KW"/>
</dbReference>
<dbReference type="GO" id="GO:0006952">
    <property type="term" value="P:defense response"/>
    <property type="evidence" value="ECO:0007669"/>
    <property type="project" value="UniProtKB-KW"/>
</dbReference>
<evidence type="ECO:0000256" key="5">
    <source>
        <dbReference type="ARBA" id="ARBA00022737"/>
    </source>
</evidence>
<evidence type="ECO:0000313" key="11">
    <source>
        <dbReference type="EMBL" id="KAK3023663.1"/>
    </source>
</evidence>
<dbReference type="PANTHER" id="PTHR10857:SF120">
    <property type="entry name" value="PROTEIN BONZAI 3"/>
    <property type="match status" value="1"/>
</dbReference>
<evidence type="ECO:0000256" key="6">
    <source>
        <dbReference type="ARBA" id="ARBA00022821"/>
    </source>
</evidence>
<evidence type="ECO:0000256" key="2">
    <source>
        <dbReference type="ARBA" id="ARBA00009048"/>
    </source>
</evidence>
<comment type="similarity">
    <text evidence="2">Belongs to the copine family.</text>
</comment>
<dbReference type="Pfam" id="PF00168">
    <property type="entry name" value="C2"/>
    <property type="match status" value="1"/>
</dbReference>
<evidence type="ECO:0000256" key="7">
    <source>
        <dbReference type="ARBA" id="ARBA00022837"/>
    </source>
</evidence>
<keyword evidence="8" id="KW-0472">Membrane</keyword>
<keyword evidence="6" id="KW-0611">Plant defense</keyword>
<dbReference type="EMBL" id="JAVXUP010000642">
    <property type="protein sequence ID" value="KAK3023663.1"/>
    <property type="molecule type" value="Genomic_DNA"/>
</dbReference>
<dbReference type="Gene3D" id="2.60.40.150">
    <property type="entry name" value="C2 domain"/>
    <property type="match status" value="1"/>
</dbReference>
<dbReference type="SMART" id="SM00239">
    <property type="entry name" value="C2"/>
    <property type="match status" value="1"/>
</dbReference>
<keyword evidence="3" id="KW-1003">Cell membrane</keyword>
<evidence type="ECO:0000256" key="4">
    <source>
        <dbReference type="ARBA" id="ARBA00022723"/>
    </source>
</evidence>
<feature type="domain" description="C2" evidence="10">
    <location>
        <begin position="37"/>
        <end position="169"/>
    </location>
</feature>
<dbReference type="InterPro" id="IPR000008">
    <property type="entry name" value="C2_dom"/>
</dbReference>
<evidence type="ECO:0000259" key="10">
    <source>
        <dbReference type="PROSITE" id="PS50004"/>
    </source>
</evidence>